<evidence type="ECO:0000256" key="1">
    <source>
        <dbReference type="ARBA" id="ARBA00023015"/>
    </source>
</evidence>
<dbReference type="GO" id="GO:0003677">
    <property type="term" value="F:DNA binding"/>
    <property type="evidence" value="ECO:0007669"/>
    <property type="project" value="UniProtKB-KW"/>
</dbReference>
<dbReference type="Proteomes" id="UP001165136">
    <property type="component" value="Unassembled WGS sequence"/>
</dbReference>
<dbReference type="SUPFAM" id="SSF46785">
    <property type="entry name" value="Winged helix' DNA-binding domain"/>
    <property type="match status" value="1"/>
</dbReference>
<dbReference type="Gene3D" id="1.10.10.10">
    <property type="entry name" value="Winged helix-like DNA-binding domain superfamily/Winged helix DNA-binding domain"/>
    <property type="match status" value="1"/>
</dbReference>
<sequence length="212" mass="23192">MSEPSAVGGLAETLRLAIHHGELTPGQRLVEAELAKRYRTSRGTVREALVLLTNEGLVSREPNRGAQVRPVSLAEAIEITEVRAMLEGLCAAKAAQAITATERRQLRAIGRRMNEAAETGDILVYGRLSQQVHIRVREIAAQDTISGILERLRCQSVRYQFQVALLPGRAAHGAREHSAIIDAVCSRDPTAAEHLMRVHLETVADVLRGLET</sequence>
<dbReference type="Gene3D" id="1.20.120.530">
    <property type="entry name" value="GntR ligand-binding domain-like"/>
    <property type="match status" value="1"/>
</dbReference>
<accession>A0A9W6QXZ0</accession>
<proteinExistence type="predicted"/>
<dbReference type="CDD" id="cd07377">
    <property type="entry name" value="WHTH_GntR"/>
    <property type="match status" value="1"/>
</dbReference>
<dbReference type="PROSITE" id="PS50949">
    <property type="entry name" value="HTH_GNTR"/>
    <property type="match status" value="1"/>
</dbReference>
<dbReference type="Pfam" id="PF07729">
    <property type="entry name" value="FCD"/>
    <property type="match status" value="1"/>
</dbReference>
<dbReference type="RefSeq" id="WP_285486748.1">
    <property type="nucleotide sequence ID" value="NZ_BSTI01000004.1"/>
</dbReference>
<dbReference type="PANTHER" id="PTHR43537">
    <property type="entry name" value="TRANSCRIPTIONAL REGULATOR, GNTR FAMILY"/>
    <property type="match status" value="1"/>
</dbReference>
<name>A0A9W6QXZ0_9PSEU</name>
<dbReference type="AlphaFoldDB" id="A0A9W6QXZ0"/>
<dbReference type="InterPro" id="IPR008920">
    <property type="entry name" value="TF_FadR/GntR_C"/>
</dbReference>
<dbReference type="InterPro" id="IPR000524">
    <property type="entry name" value="Tscrpt_reg_HTH_GntR"/>
</dbReference>
<dbReference type="SMART" id="SM00345">
    <property type="entry name" value="HTH_GNTR"/>
    <property type="match status" value="1"/>
</dbReference>
<dbReference type="InterPro" id="IPR036390">
    <property type="entry name" value="WH_DNA-bd_sf"/>
</dbReference>
<dbReference type="InterPro" id="IPR036388">
    <property type="entry name" value="WH-like_DNA-bd_sf"/>
</dbReference>
<evidence type="ECO:0000313" key="6">
    <source>
        <dbReference type="Proteomes" id="UP001165136"/>
    </source>
</evidence>
<dbReference type="Pfam" id="PF00392">
    <property type="entry name" value="GntR"/>
    <property type="match status" value="1"/>
</dbReference>
<keyword evidence="2" id="KW-0238">DNA-binding</keyword>
<keyword evidence="1" id="KW-0805">Transcription regulation</keyword>
<dbReference type="InterPro" id="IPR011711">
    <property type="entry name" value="GntR_C"/>
</dbReference>
<dbReference type="GO" id="GO:0003700">
    <property type="term" value="F:DNA-binding transcription factor activity"/>
    <property type="evidence" value="ECO:0007669"/>
    <property type="project" value="InterPro"/>
</dbReference>
<evidence type="ECO:0000259" key="4">
    <source>
        <dbReference type="PROSITE" id="PS50949"/>
    </source>
</evidence>
<evidence type="ECO:0000313" key="5">
    <source>
        <dbReference type="EMBL" id="GLY65609.1"/>
    </source>
</evidence>
<reference evidence="5" key="1">
    <citation type="submission" date="2023-03" db="EMBL/GenBank/DDBJ databases">
        <title>Amycolatopsis taiwanensis NBRC 103393.</title>
        <authorList>
            <person name="Ichikawa N."/>
            <person name="Sato H."/>
            <person name="Tonouchi N."/>
        </authorList>
    </citation>
    <scope>NUCLEOTIDE SEQUENCE</scope>
    <source>
        <strain evidence="5">NBRC 103393</strain>
    </source>
</reference>
<dbReference type="SMART" id="SM00895">
    <property type="entry name" value="FCD"/>
    <property type="match status" value="1"/>
</dbReference>
<dbReference type="PRINTS" id="PR00035">
    <property type="entry name" value="HTHGNTR"/>
</dbReference>
<gene>
    <name evidence="5" type="ORF">Atai01_22280</name>
</gene>
<dbReference type="SUPFAM" id="SSF48008">
    <property type="entry name" value="GntR ligand-binding domain-like"/>
    <property type="match status" value="1"/>
</dbReference>
<evidence type="ECO:0000256" key="3">
    <source>
        <dbReference type="ARBA" id="ARBA00023163"/>
    </source>
</evidence>
<comment type="caution">
    <text evidence="5">The sequence shown here is derived from an EMBL/GenBank/DDBJ whole genome shotgun (WGS) entry which is preliminary data.</text>
</comment>
<dbReference type="EMBL" id="BSTI01000004">
    <property type="protein sequence ID" value="GLY65609.1"/>
    <property type="molecule type" value="Genomic_DNA"/>
</dbReference>
<feature type="domain" description="HTH gntR-type" evidence="4">
    <location>
        <begin position="4"/>
        <end position="71"/>
    </location>
</feature>
<keyword evidence="3" id="KW-0804">Transcription</keyword>
<protein>
    <submittedName>
        <fullName evidence="5">GntR family transcriptional regulator</fullName>
    </submittedName>
</protein>
<dbReference type="PANTHER" id="PTHR43537:SF49">
    <property type="entry name" value="TRANSCRIPTIONAL REGULATORY PROTEIN"/>
    <property type="match status" value="1"/>
</dbReference>
<evidence type="ECO:0000256" key="2">
    <source>
        <dbReference type="ARBA" id="ARBA00023125"/>
    </source>
</evidence>
<keyword evidence="6" id="KW-1185">Reference proteome</keyword>
<organism evidence="5 6">
    <name type="scientific">Amycolatopsis taiwanensis</name>
    <dbReference type="NCBI Taxonomy" id="342230"/>
    <lineage>
        <taxon>Bacteria</taxon>
        <taxon>Bacillati</taxon>
        <taxon>Actinomycetota</taxon>
        <taxon>Actinomycetes</taxon>
        <taxon>Pseudonocardiales</taxon>
        <taxon>Pseudonocardiaceae</taxon>
        <taxon>Amycolatopsis</taxon>
    </lineage>
</organism>